<keyword evidence="4" id="KW-1185">Reference proteome</keyword>
<dbReference type="OrthoDB" id="9807064at2"/>
<dbReference type="PANTHER" id="PTHR12835:SF5">
    <property type="entry name" value="BIOTIN--PROTEIN LIGASE"/>
    <property type="match status" value="1"/>
</dbReference>
<dbReference type="PROSITE" id="PS51733">
    <property type="entry name" value="BPL_LPL_CATALYTIC"/>
    <property type="match status" value="1"/>
</dbReference>
<dbReference type="CDD" id="cd16442">
    <property type="entry name" value="BPL"/>
    <property type="match status" value="1"/>
</dbReference>
<organism evidence="3 4">
    <name type="scientific">Francisella uliginis</name>
    <dbReference type="NCBI Taxonomy" id="573570"/>
    <lineage>
        <taxon>Bacteria</taxon>
        <taxon>Pseudomonadati</taxon>
        <taxon>Pseudomonadota</taxon>
        <taxon>Gammaproteobacteria</taxon>
        <taxon>Thiotrichales</taxon>
        <taxon>Francisellaceae</taxon>
        <taxon>Francisella</taxon>
    </lineage>
</organism>
<protein>
    <submittedName>
        <fullName evidence="3">Biotin--[acetyl-CoA-carboxylase] ligase</fullName>
    </submittedName>
</protein>
<dbReference type="GO" id="GO:0004077">
    <property type="term" value="F:biotin--[biotin carboxyl-carrier protein] ligase activity"/>
    <property type="evidence" value="ECO:0007669"/>
    <property type="project" value="InterPro"/>
</dbReference>
<dbReference type="InterPro" id="IPR045864">
    <property type="entry name" value="aa-tRNA-synth_II/BPL/LPL"/>
</dbReference>
<proteinExistence type="predicted"/>
<evidence type="ECO:0000259" key="2">
    <source>
        <dbReference type="PROSITE" id="PS51733"/>
    </source>
</evidence>
<dbReference type="Gene3D" id="3.30.930.10">
    <property type="entry name" value="Bira Bifunctional Protein, Domain 2"/>
    <property type="match status" value="1"/>
</dbReference>
<dbReference type="SUPFAM" id="SSF55681">
    <property type="entry name" value="Class II aaRS and biotin synthetases"/>
    <property type="match status" value="1"/>
</dbReference>
<feature type="domain" description="BPL/LPL catalytic" evidence="2">
    <location>
        <begin position="4"/>
        <end position="196"/>
    </location>
</feature>
<sequence length="260" mass="29839">MKNHKYIQQNLAQQIDDISIEYFETIGSTNDCLLEKEFIAKYHFCYADIQTKARGRRGGKWIAEGKDNIYASLGLNCKFNICQDSLKSIKIALGVLKAIQKYIHPEQKKYLKIKLPNDIYFKDQKLAGILIETKNIKKDSFDIVIGVGINVNMFDLNENIDREWTSLAIINNEQVDSSQLIVSLVKQMISLFDLSDEKALVELSKYDYTLDKKITFKYDNQLIQGIAKGVSKELKLNILSDDNKPLEFELANVSKIRVVK</sequence>
<gene>
    <name evidence="3" type="ORF">F7310_02950</name>
</gene>
<dbReference type="GO" id="GO:0005737">
    <property type="term" value="C:cytoplasm"/>
    <property type="evidence" value="ECO:0007669"/>
    <property type="project" value="TreeGrafter"/>
</dbReference>
<evidence type="ECO:0000313" key="4">
    <source>
        <dbReference type="Proteomes" id="UP000184222"/>
    </source>
</evidence>
<evidence type="ECO:0000313" key="3">
    <source>
        <dbReference type="EMBL" id="API86373.1"/>
    </source>
</evidence>
<evidence type="ECO:0000256" key="1">
    <source>
        <dbReference type="ARBA" id="ARBA00022598"/>
    </source>
</evidence>
<dbReference type="EMBL" id="CP016796">
    <property type="protein sequence ID" value="API86373.1"/>
    <property type="molecule type" value="Genomic_DNA"/>
</dbReference>
<accession>A0A1L4BR98</accession>
<dbReference type="InterPro" id="IPR004408">
    <property type="entry name" value="Biotin_CoA_COase_ligase"/>
</dbReference>
<dbReference type="InterPro" id="IPR004143">
    <property type="entry name" value="BPL_LPL_catalytic"/>
</dbReference>
<keyword evidence="1 3" id="KW-0436">Ligase</keyword>
<dbReference type="Proteomes" id="UP000184222">
    <property type="component" value="Chromosome"/>
</dbReference>
<dbReference type="AlphaFoldDB" id="A0A1L4BR98"/>
<dbReference type="PANTHER" id="PTHR12835">
    <property type="entry name" value="BIOTIN PROTEIN LIGASE"/>
    <property type="match status" value="1"/>
</dbReference>
<name>A0A1L4BR98_9GAMM</name>
<dbReference type="NCBIfam" id="TIGR00121">
    <property type="entry name" value="birA_ligase"/>
    <property type="match status" value="1"/>
</dbReference>
<reference evidence="3 4" key="1">
    <citation type="journal article" date="2016" name="Appl. Environ. Microbiol.">
        <title>Whole genome relationships among Francisella bacteria of diverse origin define new species and provide specific regions for detection.</title>
        <authorList>
            <person name="Challacombe J.F."/>
            <person name="Petersen J.M."/>
            <person name="Gallegos-Graves V."/>
            <person name="Hodge D."/>
            <person name="Pillai S."/>
            <person name="Kuske C.R."/>
        </authorList>
    </citation>
    <scope>NUCLEOTIDE SEQUENCE [LARGE SCALE GENOMIC DNA]</scope>
    <source>
        <strain evidence="4">TX07-7310</strain>
    </source>
</reference>
<dbReference type="Pfam" id="PF03099">
    <property type="entry name" value="BPL_LplA_LipB"/>
    <property type="match status" value="1"/>
</dbReference>
<dbReference type="KEGG" id="frx:F7310_02950"/>
<dbReference type="RefSeq" id="WP_072711652.1">
    <property type="nucleotide sequence ID" value="NZ_CP016796.1"/>
</dbReference>
<dbReference type="STRING" id="573570.F7310_02950"/>